<evidence type="ECO:0000259" key="1">
    <source>
        <dbReference type="Pfam" id="PF13175"/>
    </source>
</evidence>
<dbReference type="EMBL" id="LOMY01000202">
    <property type="protein sequence ID" value="OCQ50618.1"/>
    <property type="molecule type" value="Genomic_DNA"/>
</dbReference>
<proteinExistence type="predicted"/>
<keyword evidence="3" id="KW-1185">Reference proteome</keyword>
<name>A0A1C0TY76_9GAMM</name>
<dbReference type="Pfam" id="PF13175">
    <property type="entry name" value="AAA_15"/>
    <property type="match status" value="1"/>
</dbReference>
<dbReference type="InterPro" id="IPR053498">
    <property type="entry name" value="Retron_ATPase"/>
</dbReference>
<accession>A0A1C0TY76</accession>
<reference evidence="2 3" key="1">
    <citation type="submission" date="2015-12" db="EMBL/GenBank/DDBJ databases">
        <title>Genome comparisons provide insights into the role of secondary metabolites in the pathogenic phase of the Photorhabdus life cycle.</title>
        <authorList>
            <person name="Tobias N.J."/>
            <person name="Mishra B."/>
            <person name="Gupta D.K."/>
            <person name="Thines M."/>
            <person name="Stinear T.P."/>
            <person name="Bode H.B."/>
        </authorList>
    </citation>
    <scope>NUCLEOTIDE SEQUENCE [LARGE SCALE GENOMIC DNA]</scope>
    <source>
        <strain evidence="2 3">PB68.1</strain>
    </source>
</reference>
<organism evidence="2 3">
    <name type="scientific">Photorhabdus australis subsp. thailandensis</name>
    <dbReference type="NCBI Taxonomy" id="2805096"/>
    <lineage>
        <taxon>Bacteria</taxon>
        <taxon>Pseudomonadati</taxon>
        <taxon>Pseudomonadota</taxon>
        <taxon>Gammaproteobacteria</taxon>
        <taxon>Enterobacterales</taxon>
        <taxon>Morganellaceae</taxon>
        <taxon>Photorhabdus</taxon>
    </lineage>
</organism>
<sequence length="553" mass="63147">MTKQLERKAKGGSLLSAFELYQRNVSSDLPEDNKNTDEWFELCWKYLQNGYTDESDRFHPDNALYLRSLSLRDFRRFSHLEVNFEEDLTIIIGNNGKGKTSILSAIAKTLSWFSANILKEDGSGQRLSELTDIKNDSENKYADVSSNFYFGRGLKSLSLRLSRSASGTAERRDSIIKPAKELSDVWRVINENKTINLPAFAFYSVERSHPFNKSQKDSGERREERFDAYNHALTGAGRFDHFIEWFVYLHKRTVSEVSSSIEMLEQQVRDLQKSVDNGMVSVKPLLEDMKDKLVATISKHNASIENQMLPESAQRKIIEQAITTVVPSISRIWVETATGVDVVKVTNDSQDVTIEQLSDGQRVFLGLVADLARRMVMLNPLLINPLEGRGIVLIDEIELHLHPKWQQDVITNLRNVFPNIQFIITTHSPIVLSTTEKRCIREFAENNDDSSVQFLQPPLMQTKGSENAEILEQVMKVFSTPPNIKESHWVSDFERSLVDKGEELSEQSHDLYEKIKGHFGPSSPELKKADSLIRIHKMKNRINKIKSEKGKQG</sequence>
<dbReference type="GO" id="GO:0016887">
    <property type="term" value="F:ATP hydrolysis activity"/>
    <property type="evidence" value="ECO:0007669"/>
    <property type="project" value="InterPro"/>
</dbReference>
<dbReference type="Gene3D" id="3.40.50.300">
    <property type="entry name" value="P-loop containing nucleotide triphosphate hydrolases"/>
    <property type="match status" value="1"/>
</dbReference>
<dbReference type="PANTHER" id="PTHR32182:SF23">
    <property type="entry name" value="ATP BINDING PROTEIN"/>
    <property type="match status" value="1"/>
</dbReference>
<dbReference type="GO" id="GO:0005524">
    <property type="term" value="F:ATP binding"/>
    <property type="evidence" value="ECO:0007669"/>
    <property type="project" value="InterPro"/>
</dbReference>
<dbReference type="PATRIC" id="fig|286156.4.peg.5032"/>
<dbReference type="SUPFAM" id="SSF52540">
    <property type="entry name" value="P-loop containing nucleoside triphosphate hydrolases"/>
    <property type="match status" value="1"/>
</dbReference>
<dbReference type="GO" id="GO:0000731">
    <property type="term" value="P:DNA synthesis involved in DNA repair"/>
    <property type="evidence" value="ECO:0007669"/>
    <property type="project" value="TreeGrafter"/>
</dbReference>
<gene>
    <name evidence="2" type="ORF">Ppb6_04399</name>
</gene>
<dbReference type="STRING" id="286156.Ppb6_04399"/>
<comment type="caution">
    <text evidence="2">The sequence shown here is derived from an EMBL/GenBank/DDBJ whole genome shotgun (WGS) entry which is preliminary data.</text>
</comment>
<dbReference type="InterPro" id="IPR041685">
    <property type="entry name" value="AAA_GajA/Old/RecF-like"/>
</dbReference>
<protein>
    <submittedName>
        <fullName evidence="2">Recombination protein F</fullName>
    </submittedName>
</protein>
<dbReference type="AlphaFoldDB" id="A0A1C0TY76"/>
<dbReference type="PANTHER" id="PTHR32182">
    <property type="entry name" value="DNA REPLICATION AND REPAIR PROTEIN RECF"/>
    <property type="match status" value="1"/>
</dbReference>
<evidence type="ECO:0000313" key="3">
    <source>
        <dbReference type="Proteomes" id="UP000093476"/>
    </source>
</evidence>
<dbReference type="Proteomes" id="UP000093476">
    <property type="component" value="Unassembled WGS sequence"/>
</dbReference>
<dbReference type="RefSeq" id="WP_065824839.1">
    <property type="nucleotide sequence ID" value="NZ_CAWMQZ010000202.1"/>
</dbReference>
<dbReference type="GO" id="GO:0006302">
    <property type="term" value="P:double-strand break repair"/>
    <property type="evidence" value="ECO:0007669"/>
    <property type="project" value="TreeGrafter"/>
</dbReference>
<evidence type="ECO:0000313" key="2">
    <source>
        <dbReference type="EMBL" id="OCQ50618.1"/>
    </source>
</evidence>
<dbReference type="NCBIfam" id="NF041760">
    <property type="entry name" value="PtuA"/>
    <property type="match status" value="1"/>
</dbReference>
<feature type="domain" description="Endonuclease GajA/Old nuclease/RecF-like AAA" evidence="1">
    <location>
        <begin position="65"/>
        <end position="430"/>
    </location>
</feature>
<dbReference type="InterPro" id="IPR027417">
    <property type="entry name" value="P-loop_NTPase"/>
</dbReference>